<feature type="non-terminal residue" evidence="5">
    <location>
        <position position="1"/>
    </location>
</feature>
<proteinExistence type="predicted"/>
<dbReference type="SMART" id="SM00343">
    <property type="entry name" value="ZnF_C2HC"/>
    <property type="match status" value="2"/>
</dbReference>
<dbReference type="EMBL" id="VXBG01007679">
    <property type="protein sequence ID" value="NXM98830.1"/>
    <property type="molecule type" value="Genomic_DNA"/>
</dbReference>
<evidence type="ECO:0000256" key="2">
    <source>
        <dbReference type="PROSITE-ProRule" id="PRU00047"/>
    </source>
</evidence>
<dbReference type="PROSITE" id="PS50158">
    <property type="entry name" value="ZF_CCHC"/>
    <property type="match status" value="1"/>
</dbReference>
<keyword evidence="1" id="KW-0519">Myristate</keyword>
<dbReference type="InterPro" id="IPR036875">
    <property type="entry name" value="Znf_CCHC_sf"/>
</dbReference>
<feature type="compositionally biased region" description="Pro residues" evidence="3">
    <location>
        <begin position="96"/>
        <end position="114"/>
    </location>
</feature>
<keyword evidence="6" id="KW-1185">Reference proteome</keyword>
<dbReference type="SUPFAM" id="SSF57756">
    <property type="entry name" value="Retrovirus zinc finger-like domains"/>
    <property type="match status" value="2"/>
</dbReference>
<evidence type="ECO:0000313" key="5">
    <source>
        <dbReference type="EMBL" id="NXM98830.1"/>
    </source>
</evidence>
<dbReference type="Gene3D" id="4.10.60.10">
    <property type="entry name" value="Zinc finger, CCHC-type"/>
    <property type="match status" value="1"/>
</dbReference>
<dbReference type="GO" id="GO:0003676">
    <property type="term" value="F:nucleic acid binding"/>
    <property type="evidence" value="ECO:0007669"/>
    <property type="project" value="InterPro"/>
</dbReference>
<feature type="region of interest" description="Disordered" evidence="3">
    <location>
        <begin position="69"/>
        <end position="114"/>
    </location>
</feature>
<keyword evidence="2" id="KW-0862">Zinc</keyword>
<evidence type="ECO:0000256" key="3">
    <source>
        <dbReference type="SAM" id="MobiDB-lite"/>
    </source>
</evidence>
<accession>A0A7L1FDB0</accession>
<reference evidence="5 6" key="1">
    <citation type="submission" date="2019-09" db="EMBL/GenBank/DDBJ databases">
        <title>Bird 10,000 Genomes (B10K) Project - Family phase.</title>
        <authorList>
            <person name="Zhang G."/>
        </authorList>
    </citation>
    <scope>NUCLEOTIDE SEQUENCE [LARGE SCALE GENOMIC DNA]</scope>
    <source>
        <strain evidence="5">B10K-DU-002-19</strain>
        <tissue evidence="5">Muscle</tissue>
    </source>
</reference>
<evidence type="ECO:0000259" key="4">
    <source>
        <dbReference type="PROSITE" id="PS50158"/>
    </source>
</evidence>
<dbReference type="Pfam" id="PF00098">
    <property type="entry name" value="zf-CCHC"/>
    <property type="match status" value="1"/>
</dbReference>
<feature type="compositionally biased region" description="Polar residues" evidence="3">
    <location>
        <begin position="70"/>
        <end position="84"/>
    </location>
</feature>
<name>A0A7L1FDB0_SYLBO</name>
<feature type="compositionally biased region" description="Low complexity" evidence="3">
    <location>
        <begin position="85"/>
        <end position="95"/>
    </location>
</feature>
<gene>
    <name evidence="5" type="primary">Ervk9_2</name>
    <name evidence="5" type="ORF">SYLBOR_R14981</name>
</gene>
<dbReference type="AlphaFoldDB" id="A0A7L1FDB0"/>
<protein>
    <submittedName>
        <fullName evidence="5">POK9 protein</fullName>
    </submittedName>
</protein>
<dbReference type="Proteomes" id="UP000538515">
    <property type="component" value="Unassembled WGS sequence"/>
</dbReference>
<sequence>MAAAFAAAKGTFGSSGVCYGCGKPGHLKKDCLALKRAKPKAPDVCPRCHKGHHFANQCHSKYDSEGCPIQGNQSRSAGQRHTLTQMPQPLMQMLPPQMPAPQAQPPRMPSGGPP</sequence>
<feature type="non-terminal residue" evidence="5">
    <location>
        <position position="114"/>
    </location>
</feature>
<organism evidence="5 6">
    <name type="scientific">Sylvia borin</name>
    <name type="common">Garden warbler</name>
    <dbReference type="NCBI Taxonomy" id="73324"/>
    <lineage>
        <taxon>Eukaryota</taxon>
        <taxon>Metazoa</taxon>
        <taxon>Chordata</taxon>
        <taxon>Craniata</taxon>
        <taxon>Vertebrata</taxon>
        <taxon>Euteleostomi</taxon>
        <taxon>Archelosauria</taxon>
        <taxon>Archosauria</taxon>
        <taxon>Dinosauria</taxon>
        <taxon>Saurischia</taxon>
        <taxon>Theropoda</taxon>
        <taxon>Coelurosauria</taxon>
        <taxon>Aves</taxon>
        <taxon>Neognathae</taxon>
        <taxon>Neoaves</taxon>
        <taxon>Telluraves</taxon>
        <taxon>Australaves</taxon>
        <taxon>Passeriformes</taxon>
        <taxon>Sylvioidea</taxon>
        <taxon>Sylviidae</taxon>
        <taxon>Sylviinae</taxon>
        <taxon>Sylvia</taxon>
    </lineage>
</organism>
<evidence type="ECO:0000313" key="6">
    <source>
        <dbReference type="Proteomes" id="UP000538515"/>
    </source>
</evidence>
<dbReference type="PANTHER" id="PTHR40389:SF2">
    <property type="entry name" value="ENDOGENOUS RETROVIRUS GROUP K MEMBER 24 GAG POLYPROTEIN-RELATED"/>
    <property type="match status" value="1"/>
</dbReference>
<dbReference type="Pfam" id="PF14787">
    <property type="entry name" value="zf-CCHC_5"/>
    <property type="match status" value="1"/>
</dbReference>
<dbReference type="InterPro" id="IPR050195">
    <property type="entry name" value="Primate_lentivir_Gag_pol-like"/>
</dbReference>
<keyword evidence="2" id="KW-0863">Zinc-finger</keyword>
<dbReference type="PANTHER" id="PTHR40389">
    <property type="entry name" value="ENDOGENOUS RETROVIRUS GROUP K MEMBER 24 GAG POLYPROTEIN-RELATED"/>
    <property type="match status" value="1"/>
</dbReference>
<comment type="caution">
    <text evidence="5">The sequence shown here is derived from an EMBL/GenBank/DDBJ whole genome shotgun (WGS) entry which is preliminary data.</text>
</comment>
<feature type="domain" description="CCHC-type" evidence="4">
    <location>
        <begin position="18"/>
        <end position="31"/>
    </location>
</feature>
<dbReference type="InterPro" id="IPR001878">
    <property type="entry name" value="Znf_CCHC"/>
</dbReference>
<evidence type="ECO:0000256" key="1">
    <source>
        <dbReference type="ARBA" id="ARBA00022707"/>
    </source>
</evidence>
<keyword evidence="2" id="KW-0479">Metal-binding</keyword>
<dbReference type="GO" id="GO:0008270">
    <property type="term" value="F:zinc ion binding"/>
    <property type="evidence" value="ECO:0007669"/>
    <property type="project" value="UniProtKB-KW"/>
</dbReference>
<keyword evidence="1" id="KW-0449">Lipoprotein</keyword>